<dbReference type="GO" id="GO:0042732">
    <property type="term" value="P:D-xylose metabolic process"/>
    <property type="evidence" value="ECO:0007669"/>
    <property type="project" value="UniProtKB-KW"/>
</dbReference>
<keyword evidence="3" id="KW-0859">Xylose metabolism</keyword>
<comment type="function">
    <text evidence="1">Transcriptional repressor of xylose-utilizing enzymes.</text>
</comment>
<evidence type="ECO:0000256" key="2">
    <source>
        <dbReference type="ARBA" id="ARBA00006479"/>
    </source>
</evidence>
<dbReference type="SUPFAM" id="SSF46785">
    <property type="entry name" value="Winged helix' DNA-binding domain"/>
    <property type="match status" value="1"/>
</dbReference>
<gene>
    <name evidence="5" type="ORF">EQG49_05775</name>
</gene>
<evidence type="ECO:0000256" key="3">
    <source>
        <dbReference type="ARBA" id="ARBA00022629"/>
    </source>
</evidence>
<protein>
    <submittedName>
        <fullName evidence="5">ROK family protein</fullName>
    </submittedName>
</protein>
<dbReference type="InterPro" id="IPR049874">
    <property type="entry name" value="ROK_cs"/>
</dbReference>
<dbReference type="Pfam" id="PF01047">
    <property type="entry name" value="MarR"/>
    <property type="match status" value="1"/>
</dbReference>
<dbReference type="Proteomes" id="UP000292886">
    <property type="component" value="Chromosome"/>
</dbReference>
<feature type="domain" description="HTH marR-type" evidence="4">
    <location>
        <begin position="18"/>
        <end position="58"/>
    </location>
</feature>
<dbReference type="InterPro" id="IPR043129">
    <property type="entry name" value="ATPase_NBD"/>
</dbReference>
<comment type="similarity">
    <text evidence="2">Belongs to the ROK (NagC/XylR) family.</text>
</comment>
<dbReference type="InterPro" id="IPR000835">
    <property type="entry name" value="HTH_MarR-typ"/>
</dbReference>
<sequence>MAKSMNQDVMRATNRKLVLQHLFNHPQTSQVDIANSLQLHKSTISSIYRELEEEGYIEELGQGESTNVGGRRPMLVTFNRQFGHVVDFDMGRHHLRVMVTRLNGDILEYTSINTRDMTGREIVELMKAETKKHDGYKTNNGLMGIAVAVHGVVFGNRVMYSPFIDLSTIDLAAELKSEFDVPVILENEANLSAVYLRDFHDYDTEANFSNMISVNIHNGIGLGVIIDGQLYRGFQGQAGELGHSVPVDGRSTTNASARLEDLYSEDALFERLAEKKQIEYIDRQGFMEFYAQRDSCAVALVDEWVIATAQIIFNTVQQYAPEVVFIHSRIMSLNADLLQRVLVIYESLQPYVASQVAISSSSVEYATLLGGTAQIVREVLDLQTHALSFRKPNK</sequence>
<keyword evidence="6" id="KW-1185">Reference proteome</keyword>
<dbReference type="InterPro" id="IPR000600">
    <property type="entry name" value="ROK"/>
</dbReference>
<dbReference type="Pfam" id="PF00480">
    <property type="entry name" value="ROK"/>
    <property type="match status" value="1"/>
</dbReference>
<dbReference type="OrthoDB" id="9796533at2"/>
<dbReference type="Gene3D" id="3.30.420.40">
    <property type="match status" value="2"/>
</dbReference>
<evidence type="ECO:0000313" key="5">
    <source>
        <dbReference type="EMBL" id="QBO36003.1"/>
    </source>
</evidence>
<proteinExistence type="inferred from homology"/>
<evidence type="ECO:0000256" key="1">
    <source>
        <dbReference type="ARBA" id="ARBA00002486"/>
    </source>
</evidence>
<accession>A0A4P6YTK7</accession>
<dbReference type="RefSeq" id="WP_133363082.1">
    <property type="nucleotide sequence ID" value="NZ_CP037940.1"/>
</dbReference>
<keyword evidence="3" id="KW-0119">Carbohydrate metabolism</keyword>
<dbReference type="PANTHER" id="PTHR18964">
    <property type="entry name" value="ROK (REPRESSOR, ORF, KINASE) FAMILY"/>
    <property type="match status" value="1"/>
</dbReference>
<dbReference type="EMBL" id="CP037940">
    <property type="protein sequence ID" value="QBO36003.1"/>
    <property type="molecule type" value="Genomic_DNA"/>
</dbReference>
<dbReference type="SUPFAM" id="SSF53067">
    <property type="entry name" value="Actin-like ATPase domain"/>
    <property type="match status" value="1"/>
</dbReference>
<name>A0A4P6YTK7_9LACO</name>
<dbReference type="InterPro" id="IPR036390">
    <property type="entry name" value="WH_DNA-bd_sf"/>
</dbReference>
<dbReference type="GO" id="GO:0003700">
    <property type="term" value="F:DNA-binding transcription factor activity"/>
    <property type="evidence" value="ECO:0007669"/>
    <property type="project" value="InterPro"/>
</dbReference>
<dbReference type="Gene3D" id="1.10.10.10">
    <property type="entry name" value="Winged helix-like DNA-binding domain superfamily/Winged helix DNA-binding domain"/>
    <property type="match status" value="1"/>
</dbReference>
<evidence type="ECO:0000259" key="4">
    <source>
        <dbReference type="Pfam" id="PF01047"/>
    </source>
</evidence>
<dbReference type="KEGG" id="wei:EQG49_05775"/>
<reference evidence="6" key="1">
    <citation type="submission" date="2019-03" db="EMBL/GenBank/DDBJ databases">
        <title>Weissella sp. 26KH-42 Genome sequencing.</title>
        <authorList>
            <person name="Heo J."/>
            <person name="Kim S.-J."/>
            <person name="Kim J.-S."/>
            <person name="Hong S.-B."/>
            <person name="Kwon S.-W."/>
        </authorList>
    </citation>
    <scope>NUCLEOTIDE SEQUENCE [LARGE SCALE GENOMIC DNA]</scope>
    <source>
        <strain evidence="6">26KH-42</strain>
    </source>
</reference>
<dbReference type="PANTHER" id="PTHR18964:SF149">
    <property type="entry name" value="BIFUNCTIONAL UDP-N-ACETYLGLUCOSAMINE 2-EPIMERASE_N-ACETYLMANNOSAMINE KINASE"/>
    <property type="match status" value="1"/>
</dbReference>
<dbReference type="PROSITE" id="PS01125">
    <property type="entry name" value="ROK"/>
    <property type="match status" value="1"/>
</dbReference>
<dbReference type="AlphaFoldDB" id="A0A4P6YTK7"/>
<evidence type="ECO:0000313" key="6">
    <source>
        <dbReference type="Proteomes" id="UP000292886"/>
    </source>
</evidence>
<dbReference type="InterPro" id="IPR036388">
    <property type="entry name" value="WH-like_DNA-bd_sf"/>
</dbReference>
<organism evidence="5 6">
    <name type="scientific">Periweissella cryptocerci</name>
    <dbReference type="NCBI Taxonomy" id="2506420"/>
    <lineage>
        <taxon>Bacteria</taxon>
        <taxon>Bacillati</taxon>
        <taxon>Bacillota</taxon>
        <taxon>Bacilli</taxon>
        <taxon>Lactobacillales</taxon>
        <taxon>Lactobacillaceae</taxon>
        <taxon>Periweissella</taxon>
    </lineage>
</organism>